<accession>A0A521DDZ9</accession>
<dbReference type="AlphaFoldDB" id="A0A521DDZ9"/>
<reference evidence="1 2" key="1">
    <citation type="submission" date="2017-05" db="EMBL/GenBank/DDBJ databases">
        <authorList>
            <person name="Varghese N."/>
            <person name="Submissions S."/>
        </authorList>
    </citation>
    <scope>NUCLEOTIDE SEQUENCE [LARGE SCALE GENOMIC DNA]</scope>
    <source>
        <strain evidence="1 2">DSM 19504</strain>
    </source>
</reference>
<dbReference type="EMBL" id="FXTD01000006">
    <property type="protein sequence ID" value="SMO69371.1"/>
    <property type="molecule type" value="Genomic_DNA"/>
</dbReference>
<evidence type="ECO:0000313" key="2">
    <source>
        <dbReference type="Proteomes" id="UP000319712"/>
    </source>
</evidence>
<dbReference type="OrthoDB" id="346053at2157"/>
<dbReference type="Proteomes" id="UP000319712">
    <property type="component" value="Unassembled WGS sequence"/>
</dbReference>
<dbReference type="PROSITE" id="PS51257">
    <property type="entry name" value="PROKAR_LIPOPROTEIN"/>
    <property type="match status" value="1"/>
</dbReference>
<dbReference type="RefSeq" id="WP_142986746.1">
    <property type="nucleotide sequence ID" value="NZ_FXTD01000006.1"/>
</dbReference>
<protein>
    <submittedName>
        <fullName evidence="1">Uncharacterized protein</fullName>
    </submittedName>
</protein>
<gene>
    <name evidence="1" type="ORF">SAMN06264867_106176</name>
</gene>
<evidence type="ECO:0000313" key="1">
    <source>
        <dbReference type="EMBL" id="SMO69371.1"/>
    </source>
</evidence>
<name>A0A521DDZ9_9EURY</name>
<organism evidence="1 2">
    <name type="scientific">Halorubrum cibi</name>
    <dbReference type="NCBI Taxonomy" id="413815"/>
    <lineage>
        <taxon>Archaea</taxon>
        <taxon>Methanobacteriati</taxon>
        <taxon>Methanobacteriota</taxon>
        <taxon>Stenosarchaea group</taxon>
        <taxon>Halobacteria</taxon>
        <taxon>Halobacteriales</taxon>
        <taxon>Haloferacaceae</taxon>
        <taxon>Halorubrum</taxon>
    </lineage>
</organism>
<proteinExistence type="predicted"/>
<sequence length="326" mass="33847">MRHRRTLAALLIVVVTAGCMGAVPGLGGAGPIDQTPDSAEAVFHVDADGLEGDPATTTIVESLSEENPSVEGPEEVGSDFEDEFNVAPGDVSEVLVFTEDVETAGGYGEQSVGLIVHGEFDSEEVIDGIRNQSTDLEEVEYNDHTLYAGPDQSLAGDTAAVAVLDDGQIVIGDRASVESVVDTTTGDADALSGDLRDEYDAATDGALVAGVTEFPGEELSGQSVGAGIDTSVLESVTLASYGYRTDDQTVSTELRLHTESASDAQDLRDVIAGALVAAGDTGYEDLDAELDEIEAEQDSDDESIVVVGYEGNAEDVAGVIETFLYA</sequence>
<keyword evidence="2" id="KW-1185">Reference proteome</keyword>